<proteinExistence type="predicted"/>
<protein>
    <submittedName>
        <fullName evidence="3">Uncharacterized protein LOC116295620 isoform X4</fullName>
    </submittedName>
</protein>
<keyword evidence="2" id="KW-1185">Reference proteome</keyword>
<dbReference type="Proteomes" id="UP000515163">
    <property type="component" value="Unplaced"/>
</dbReference>
<evidence type="ECO:0000313" key="3">
    <source>
        <dbReference type="RefSeq" id="XP_031559360.1"/>
    </source>
</evidence>
<keyword evidence="1" id="KW-0732">Signal</keyword>
<dbReference type="InterPro" id="IPR036056">
    <property type="entry name" value="Fibrinogen-like_C"/>
</dbReference>
<organism evidence="2 3">
    <name type="scientific">Actinia tenebrosa</name>
    <name type="common">Australian red waratah sea anemone</name>
    <dbReference type="NCBI Taxonomy" id="6105"/>
    <lineage>
        <taxon>Eukaryota</taxon>
        <taxon>Metazoa</taxon>
        <taxon>Cnidaria</taxon>
        <taxon>Anthozoa</taxon>
        <taxon>Hexacorallia</taxon>
        <taxon>Actiniaria</taxon>
        <taxon>Actiniidae</taxon>
        <taxon>Actinia</taxon>
    </lineage>
</organism>
<evidence type="ECO:0000256" key="1">
    <source>
        <dbReference type="SAM" id="SignalP"/>
    </source>
</evidence>
<reference evidence="3" key="1">
    <citation type="submission" date="2025-08" db="UniProtKB">
        <authorList>
            <consortium name="RefSeq"/>
        </authorList>
    </citation>
    <scope>IDENTIFICATION</scope>
    <source>
        <tissue evidence="3">Tentacle</tissue>
    </source>
</reference>
<dbReference type="InterPro" id="IPR014716">
    <property type="entry name" value="Fibrinogen_a/b/g_C_1"/>
</dbReference>
<dbReference type="OrthoDB" id="5948688at2759"/>
<dbReference type="Gene3D" id="3.90.215.10">
    <property type="entry name" value="Gamma Fibrinogen, chain A, domain 1"/>
    <property type="match status" value="1"/>
</dbReference>
<dbReference type="SUPFAM" id="SSF56496">
    <property type="entry name" value="Fibrinogen C-terminal domain-like"/>
    <property type="match status" value="1"/>
</dbReference>
<name>A0A6P8I3F9_ACTTE</name>
<feature type="signal peptide" evidence="1">
    <location>
        <begin position="1"/>
        <end position="21"/>
    </location>
</feature>
<feature type="chain" id="PRO_5028342463" evidence="1">
    <location>
        <begin position="22"/>
        <end position="267"/>
    </location>
</feature>
<dbReference type="GeneID" id="116295620"/>
<evidence type="ECO:0000313" key="2">
    <source>
        <dbReference type="Proteomes" id="UP000515163"/>
    </source>
</evidence>
<dbReference type="RefSeq" id="XP_031559360.1">
    <property type="nucleotide sequence ID" value="XM_031703500.1"/>
</dbReference>
<gene>
    <name evidence="3" type="primary">LOC116295620</name>
</gene>
<dbReference type="AlphaFoldDB" id="A0A6P8I3F9"/>
<sequence>MTGLFLALLMVSEMAFPMSLANKNIDEGKGIKMKDYLSDIRQGKRSYEETYKRNEPARSCLDHLKKGESGAKVFTIITPKGPQEVFCDLRSEAGSAWTLVMSYQLQYSNKSNIAPFQKPLNLNLPVNVKSPNYNMYRMTLDQMTNIKSHSTHWRVTCNSAWVDYNDYLRVRFADLDPLTFIGGGVCKKVEFINVRGHVGIEVTAAFWQIANKEILHHDSSASHCSFGPSQGYAPSEDNFGFYKNINKKFRCSGGFSSTTNMWFGAYL</sequence>
<accession>A0A6P8I3F9</accession>